<protein>
    <submittedName>
        <fullName evidence="3">6067_t:CDS:1</fullName>
    </submittedName>
</protein>
<dbReference type="Proteomes" id="UP000789405">
    <property type="component" value="Unassembled WGS sequence"/>
</dbReference>
<accession>A0A9N9A8Q5</accession>
<evidence type="ECO:0000313" key="3">
    <source>
        <dbReference type="EMBL" id="CAG8520325.1"/>
    </source>
</evidence>
<feature type="coiled-coil region" evidence="1">
    <location>
        <begin position="37"/>
        <end position="68"/>
    </location>
</feature>
<feature type="coiled-coil region" evidence="1">
    <location>
        <begin position="102"/>
        <end position="146"/>
    </location>
</feature>
<evidence type="ECO:0000313" key="4">
    <source>
        <dbReference type="Proteomes" id="UP000789405"/>
    </source>
</evidence>
<sequence length="378" mass="44031">MASERIHSLSSQYLQLTTKIAEIEWVDSQLLEQTNYLQDLQVKVAVKRSELDKLREKTKKEFQEVQNLKHFTVKRLAAQLTNRLEKKLKKEETDYLAAFEKEQNEKTTLEMLENELREATQLNQILTSQKKELVSLKDQLNNLVDSAFTELMPEGPLEIEVGTLYAQFNQVAVDVNRYQSAEKHIGNARITLSQAIKSLRQAHQYNSLDMYSHNRIADFFERGSLADARKYSMQAQVQIDQARQFVPEIRYMNVTQGNFVFGVLFDNFFVDYYIRSKIESSLRSLLSHLTQLDSVYQWLQNNISNLGNIYTQMQSTYISKRQELSKERIKMFERVLNPNNTTSSIPNASDIPIVSSSNYEEDDELPSYDEALRQPTFM</sequence>
<dbReference type="EMBL" id="CAJVPY010001401">
    <property type="protein sequence ID" value="CAG8520325.1"/>
    <property type="molecule type" value="Genomic_DNA"/>
</dbReference>
<proteinExistence type="predicted"/>
<dbReference type="OrthoDB" id="2562743at2759"/>
<evidence type="ECO:0000256" key="1">
    <source>
        <dbReference type="SAM" id="Coils"/>
    </source>
</evidence>
<evidence type="ECO:0000256" key="2">
    <source>
        <dbReference type="SAM" id="MobiDB-lite"/>
    </source>
</evidence>
<reference evidence="3" key="1">
    <citation type="submission" date="2021-06" db="EMBL/GenBank/DDBJ databases">
        <authorList>
            <person name="Kallberg Y."/>
            <person name="Tangrot J."/>
            <person name="Rosling A."/>
        </authorList>
    </citation>
    <scope>NUCLEOTIDE SEQUENCE</scope>
    <source>
        <strain evidence="3">MA453B</strain>
    </source>
</reference>
<feature type="region of interest" description="Disordered" evidence="2">
    <location>
        <begin position="358"/>
        <end position="378"/>
    </location>
</feature>
<name>A0A9N9A8Q5_9GLOM</name>
<keyword evidence="4" id="KW-1185">Reference proteome</keyword>
<dbReference type="PANTHER" id="PTHR21974">
    <property type="entry name" value="RE15880P"/>
    <property type="match status" value="1"/>
</dbReference>
<organism evidence="3 4">
    <name type="scientific">Dentiscutata erythropus</name>
    <dbReference type="NCBI Taxonomy" id="1348616"/>
    <lineage>
        <taxon>Eukaryota</taxon>
        <taxon>Fungi</taxon>
        <taxon>Fungi incertae sedis</taxon>
        <taxon>Mucoromycota</taxon>
        <taxon>Glomeromycotina</taxon>
        <taxon>Glomeromycetes</taxon>
        <taxon>Diversisporales</taxon>
        <taxon>Gigasporaceae</taxon>
        <taxon>Dentiscutata</taxon>
    </lineage>
</organism>
<gene>
    <name evidence="3" type="ORF">DERYTH_LOCUS3837</name>
</gene>
<comment type="caution">
    <text evidence="3">The sequence shown here is derived from an EMBL/GenBank/DDBJ whole genome shotgun (WGS) entry which is preliminary data.</text>
</comment>
<dbReference type="AlphaFoldDB" id="A0A9N9A8Q5"/>
<dbReference type="PANTHER" id="PTHR21974:SF2">
    <property type="entry name" value="RE15880P"/>
    <property type="match status" value="1"/>
</dbReference>
<keyword evidence="1" id="KW-0175">Coiled coil</keyword>